<dbReference type="OrthoDB" id="2470088at2"/>
<dbReference type="Gene3D" id="1.10.10.10">
    <property type="entry name" value="Winged helix-like DNA-binding domain superfamily/Winged helix DNA-binding domain"/>
    <property type="match status" value="1"/>
</dbReference>
<comment type="caution">
    <text evidence="9">The sequence shown here is derived from an EMBL/GenBank/DDBJ whole genome shotgun (WGS) entry which is preliminary data.</text>
</comment>
<keyword evidence="2 6" id="KW-0805">Transcription regulation</keyword>
<evidence type="ECO:0000259" key="8">
    <source>
        <dbReference type="Pfam" id="PF08281"/>
    </source>
</evidence>
<dbReference type="PANTHER" id="PTHR43133:SF60">
    <property type="entry name" value="RNA POLYMERASE SIGMA FACTOR SIGV"/>
    <property type="match status" value="1"/>
</dbReference>
<dbReference type="InterPro" id="IPR039425">
    <property type="entry name" value="RNA_pol_sigma-70-like"/>
</dbReference>
<dbReference type="Gene3D" id="1.10.1740.10">
    <property type="match status" value="1"/>
</dbReference>
<accession>A0A1S2LSM0</accession>
<dbReference type="RefSeq" id="WP_071311433.1">
    <property type="nucleotide sequence ID" value="NZ_MLQQ01000001.1"/>
</dbReference>
<dbReference type="InterPro" id="IPR000838">
    <property type="entry name" value="RNA_pol_sigma70_ECF_CS"/>
</dbReference>
<dbReference type="Proteomes" id="UP000180098">
    <property type="component" value="Unassembled WGS sequence"/>
</dbReference>
<keyword evidence="5 6" id="KW-0804">Transcription</keyword>
<evidence type="ECO:0000256" key="1">
    <source>
        <dbReference type="ARBA" id="ARBA00010641"/>
    </source>
</evidence>
<keyword evidence="10" id="KW-1185">Reference proteome</keyword>
<dbReference type="Pfam" id="PF08281">
    <property type="entry name" value="Sigma70_r4_2"/>
    <property type="match status" value="1"/>
</dbReference>
<dbReference type="InterPro" id="IPR013324">
    <property type="entry name" value="RNA_pol_sigma_r3/r4-like"/>
</dbReference>
<dbReference type="GO" id="GO:0006352">
    <property type="term" value="P:DNA-templated transcription initiation"/>
    <property type="evidence" value="ECO:0007669"/>
    <property type="project" value="InterPro"/>
</dbReference>
<dbReference type="PANTHER" id="PTHR43133">
    <property type="entry name" value="RNA POLYMERASE ECF-TYPE SIGMA FACTO"/>
    <property type="match status" value="1"/>
</dbReference>
<comment type="similarity">
    <text evidence="1 6">Belongs to the sigma-70 factor family. ECF subfamily.</text>
</comment>
<proteinExistence type="inferred from homology"/>
<evidence type="ECO:0000256" key="2">
    <source>
        <dbReference type="ARBA" id="ARBA00023015"/>
    </source>
</evidence>
<evidence type="ECO:0000313" key="10">
    <source>
        <dbReference type="Proteomes" id="UP000180098"/>
    </source>
</evidence>
<protein>
    <recommendedName>
        <fullName evidence="6">RNA polymerase sigma factor</fullName>
    </recommendedName>
</protein>
<dbReference type="InterPro" id="IPR013325">
    <property type="entry name" value="RNA_pol_sigma_r2"/>
</dbReference>
<organism evidence="9 10">
    <name type="scientific">Anaerobacillus arseniciselenatis</name>
    <dbReference type="NCBI Taxonomy" id="85682"/>
    <lineage>
        <taxon>Bacteria</taxon>
        <taxon>Bacillati</taxon>
        <taxon>Bacillota</taxon>
        <taxon>Bacilli</taxon>
        <taxon>Bacillales</taxon>
        <taxon>Bacillaceae</taxon>
        <taxon>Anaerobacillus</taxon>
    </lineage>
</organism>
<feature type="domain" description="RNA polymerase sigma factor 70 region 4 type 2" evidence="8">
    <location>
        <begin position="108"/>
        <end position="160"/>
    </location>
</feature>
<name>A0A1S2LSM0_9BACI</name>
<dbReference type="GO" id="GO:0006950">
    <property type="term" value="P:response to stress"/>
    <property type="evidence" value="ECO:0007669"/>
    <property type="project" value="UniProtKB-ARBA"/>
</dbReference>
<dbReference type="InterPro" id="IPR036388">
    <property type="entry name" value="WH-like_DNA-bd_sf"/>
</dbReference>
<feature type="domain" description="RNA polymerase sigma-70 region 2" evidence="7">
    <location>
        <begin position="11"/>
        <end position="76"/>
    </location>
</feature>
<evidence type="ECO:0000259" key="7">
    <source>
        <dbReference type="Pfam" id="PF04542"/>
    </source>
</evidence>
<dbReference type="InterPro" id="IPR013249">
    <property type="entry name" value="RNA_pol_sigma70_r4_t2"/>
</dbReference>
<evidence type="ECO:0000256" key="3">
    <source>
        <dbReference type="ARBA" id="ARBA00023082"/>
    </source>
</evidence>
<dbReference type="NCBIfam" id="TIGR02937">
    <property type="entry name" value="sigma70-ECF"/>
    <property type="match status" value="1"/>
</dbReference>
<evidence type="ECO:0000256" key="4">
    <source>
        <dbReference type="ARBA" id="ARBA00023125"/>
    </source>
</evidence>
<sequence>MSNQQIISDWFHDYSDDVYQFLIYRMGSTDVEDLVQEVFIRAIKGLDSFNGNAQPKTWLFSIARNVALDELRKRSRNKWKSYLTFDANQEPVTEETPDTLFQESEENQKLYEAIQSLKPNYRDVIILRGIKDLTVTETSSILNWSENKVRSTYHRAKKALQKQLEHELGGVFSEK</sequence>
<dbReference type="InterPro" id="IPR007627">
    <property type="entry name" value="RNA_pol_sigma70_r2"/>
</dbReference>
<dbReference type="SUPFAM" id="SSF88659">
    <property type="entry name" value="Sigma3 and sigma4 domains of RNA polymerase sigma factors"/>
    <property type="match status" value="1"/>
</dbReference>
<keyword evidence="3 6" id="KW-0731">Sigma factor</keyword>
<dbReference type="GO" id="GO:0016987">
    <property type="term" value="F:sigma factor activity"/>
    <property type="evidence" value="ECO:0007669"/>
    <property type="project" value="UniProtKB-KW"/>
</dbReference>
<dbReference type="PROSITE" id="PS01063">
    <property type="entry name" value="SIGMA70_ECF"/>
    <property type="match status" value="1"/>
</dbReference>
<dbReference type="CDD" id="cd06171">
    <property type="entry name" value="Sigma70_r4"/>
    <property type="match status" value="1"/>
</dbReference>
<dbReference type="SUPFAM" id="SSF88946">
    <property type="entry name" value="Sigma2 domain of RNA polymerase sigma factors"/>
    <property type="match status" value="1"/>
</dbReference>
<evidence type="ECO:0000256" key="6">
    <source>
        <dbReference type="RuleBase" id="RU000716"/>
    </source>
</evidence>
<evidence type="ECO:0000313" key="9">
    <source>
        <dbReference type="EMBL" id="OIJ15508.1"/>
    </source>
</evidence>
<dbReference type="EMBL" id="MLQQ01000001">
    <property type="protein sequence ID" value="OIJ15508.1"/>
    <property type="molecule type" value="Genomic_DNA"/>
</dbReference>
<evidence type="ECO:0000256" key="5">
    <source>
        <dbReference type="ARBA" id="ARBA00023163"/>
    </source>
</evidence>
<dbReference type="GO" id="GO:0003677">
    <property type="term" value="F:DNA binding"/>
    <property type="evidence" value="ECO:0007669"/>
    <property type="project" value="UniProtKB-KW"/>
</dbReference>
<keyword evidence="4 6" id="KW-0238">DNA-binding</keyword>
<dbReference type="AlphaFoldDB" id="A0A1S2LSM0"/>
<gene>
    <name evidence="9" type="ORF">BKP35_00495</name>
</gene>
<reference evidence="9 10" key="1">
    <citation type="submission" date="2016-10" db="EMBL/GenBank/DDBJ databases">
        <title>Draft genome sequences of four alkaliphilic bacteria belonging to the Anaerobacillus genus.</title>
        <authorList>
            <person name="Bassil N.M."/>
            <person name="Lloyd J.R."/>
        </authorList>
    </citation>
    <scope>NUCLEOTIDE SEQUENCE [LARGE SCALE GENOMIC DNA]</scope>
    <source>
        <strain evidence="9 10">DSM 15340</strain>
    </source>
</reference>
<dbReference type="InterPro" id="IPR014284">
    <property type="entry name" value="RNA_pol_sigma-70_dom"/>
</dbReference>
<dbReference type="Pfam" id="PF04542">
    <property type="entry name" value="Sigma70_r2"/>
    <property type="match status" value="1"/>
</dbReference>